<organism evidence="1 2">
    <name type="scientific">Ceratina calcarata</name>
    <dbReference type="NCBI Taxonomy" id="156304"/>
    <lineage>
        <taxon>Eukaryota</taxon>
        <taxon>Metazoa</taxon>
        <taxon>Ecdysozoa</taxon>
        <taxon>Arthropoda</taxon>
        <taxon>Hexapoda</taxon>
        <taxon>Insecta</taxon>
        <taxon>Pterygota</taxon>
        <taxon>Neoptera</taxon>
        <taxon>Endopterygota</taxon>
        <taxon>Hymenoptera</taxon>
        <taxon>Apocrita</taxon>
        <taxon>Aculeata</taxon>
        <taxon>Apoidea</taxon>
        <taxon>Anthophila</taxon>
        <taxon>Apidae</taxon>
        <taxon>Ceratina</taxon>
        <taxon>Zadontomerus</taxon>
    </lineage>
</organism>
<evidence type="ECO:0000313" key="2">
    <source>
        <dbReference type="RefSeq" id="XP_017878235.2"/>
    </source>
</evidence>
<sequence length="137" mass="15007">MNRPILLLVATSGAIPGIVRGKRDLRHRLGRLSRCSSRIKRSYICRGVSIECCTLKRSIRPGKKKPHVVPGSIKLSGSLSCRSDKQRSGIAKWFSPAQCLGLAPSSLVASVRATTFCACETRMDVVVVVVVYFYGEK</sequence>
<gene>
    <name evidence="2" type="primary">LOC108623893</name>
</gene>
<dbReference type="AlphaFoldDB" id="A0AAJ7IVI2"/>
<evidence type="ECO:0000313" key="1">
    <source>
        <dbReference type="Proteomes" id="UP000694925"/>
    </source>
</evidence>
<proteinExistence type="predicted"/>
<dbReference type="GeneID" id="108623893"/>
<dbReference type="KEGG" id="ccal:108623893"/>
<protein>
    <submittedName>
        <fullName evidence="2">Uncharacterized protein LOC108623893</fullName>
    </submittedName>
</protein>
<dbReference type="Proteomes" id="UP000694925">
    <property type="component" value="Unplaced"/>
</dbReference>
<keyword evidence="1" id="KW-1185">Reference proteome</keyword>
<name>A0AAJ7IVI2_9HYME</name>
<accession>A0AAJ7IVI2</accession>
<reference evidence="2" key="1">
    <citation type="submission" date="2025-08" db="UniProtKB">
        <authorList>
            <consortium name="RefSeq"/>
        </authorList>
    </citation>
    <scope>IDENTIFICATION</scope>
    <source>
        <tissue evidence="2">Whole body</tissue>
    </source>
</reference>
<dbReference type="RefSeq" id="XP_017878235.2">
    <property type="nucleotide sequence ID" value="XM_018022746.2"/>
</dbReference>